<organism evidence="1 2">
    <name type="scientific">Nocardiopsis sediminis</name>
    <dbReference type="NCBI Taxonomy" id="1778267"/>
    <lineage>
        <taxon>Bacteria</taxon>
        <taxon>Bacillati</taxon>
        <taxon>Actinomycetota</taxon>
        <taxon>Actinomycetes</taxon>
        <taxon>Streptosporangiales</taxon>
        <taxon>Nocardiopsidaceae</taxon>
        <taxon>Nocardiopsis</taxon>
    </lineage>
</organism>
<proteinExistence type="predicted"/>
<comment type="caution">
    <text evidence="1">The sequence shown here is derived from an EMBL/GenBank/DDBJ whole genome shotgun (WGS) entry which is preliminary data.</text>
</comment>
<dbReference type="RefSeq" id="WP_378537645.1">
    <property type="nucleotide sequence ID" value="NZ_JBHSBH010000015.1"/>
</dbReference>
<gene>
    <name evidence="1" type="ORF">ACFOVU_25515</name>
</gene>
<evidence type="ECO:0000313" key="1">
    <source>
        <dbReference type="EMBL" id="MFC3999294.1"/>
    </source>
</evidence>
<sequence length="41" mass="4418">MTIPVPAAEIGRVGAEGRWRSDAARCVRGGRWSWGAYGQVS</sequence>
<name>A0ABV8FT02_9ACTN</name>
<protein>
    <submittedName>
        <fullName evidence="1">Uncharacterized protein</fullName>
    </submittedName>
</protein>
<dbReference type="Proteomes" id="UP001595847">
    <property type="component" value="Unassembled WGS sequence"/>
</dbReference>
<reference evidence="2" key="1">
    <citation type="journal article" date="2019" name="Int. J. Syst. Evol. Microbiol.">
        <title>The Global Catalogue of Microorganisms (GCM) 10K type strain sequencing project: providing services to taxonomists for standard genome sequencing and annotation.</title>
        <authorList>
            <consortium name="The Broad Institute Genomics Platform"/>
            <consortium name="The Broad Institute Genome Sequencing Center for Infectious Disease"/>
            <person name="Wu L."/>
            <person name="Ma J."/>
        </authorList>
    </citation>
    <scope>NUCLEOTIDE SEQUENCE [LARGE SCALE GENOMIC DNA]</scope>
    <source>
        <strain evidence="2">TBRC 1826</strain>
    </source>
</reference>
<dbReference type="EMBL" id="JBHSBH010000015">
    <property type="protein sequence ID" value="MFC3999294.1"/>
    <property type="molecule type" value="Genomic_DNA"/>
</dbReference>
<evidence type="ECO:0000313" key="2">
    <source>
        <dbReference type="Proteomes" id="UP001595847"/>
    </source>
</evidence>
<keyword evidence="2" id="KW-1185">Reference proteome</keyword>
<accession>A0ABV8FT02</accession>